<evidence type="ECO:0000259" key="5">
    <source>
        <dbReference type="Pfam" id="PF01814"/>
    </source>
</evidence>
<evidence type="ECO:0000256" key="4">
    <source>
        <dbReference type="ARBA" id="ARBA00023004"/>
    </source>
</evidence>
<evidence type="ECO:0000256" key="3">
    <source>
        <dbReference type="ARBA" id="ARBA00022723"/>
    </source>
</evidence>
<evidence type="ECO:0000256" key="1">
    <source>
        <dbReference type="ARBA" id="ARBA00004496"/>
    </source>
</evidence>
<protein>
    <submittedName>
        <fullName evidence="6">Iron-sulfur cluster repair di-iron protein</fullName>
    </submittedName>
</protein>
<dbReference type="Pfam" id="PF01814">
    <property type="entry name" value="Hemerythrin"/>
    <property type="match status" value="1"/>
</dbReference>
<sequence length="240" mass="27489">MENLAKTKVGKIVASNFRTSTVFTAHQIDFCCGGGITLEEACKDKNQDLQQVIEELEASFAIRDQKEYAQLPLDQLIDEIIDVHHAYVERTTIPLLTYLNKLCRVHGERHPELNSIYELFTETAGALTQHMKKEELILFPFVKKMLAVSKEGGELPEAVFGHIDNPITMMEHEHDTEGKRLKEIAEISKNYSCPPDGCQTYKVTYAMLEEFEQDLHKHIHLENNILFPAAKELYQRLTKS</sequence>
<name>A0ABT3CYE1_9BACT</name>
<evidence type="ECO:0000313" key="7">
    <source>
        <dbReference type="Proteomes" id="UP001300692"/>
    </source>
</evidence>
<dbReference type="InterPro" id="IPR012312">
    <property type="entry name" value="Hemerythrin-like"/>
</dbReference>
<organism evidence="6 7">
    <name type="scientific">Reichenbachiella ulvae</name>
    <dbReference type="NCBI Taxonomy" id="2980104"/>
    <lineage>
        <taxon>Bacteria</taxon>
        <taxon>Pseudomonadati</taxon>
        <taxon>Bacteroidota</taxon>
        <taxon>Cytophagia</taxon>
        <taxon>Cytophagales</taxon>
        <taxon>Reichenbachiellaceae</taxon>
        <taxon>Reichenbachiella</taxon>
    </lineage>
</organism>
<keyword evidence="7" id="KW-1185">Reference proteome</keyword>
<comment type="caution">
    <text evidence="6">The sequence shown here is derived from an EMBL/GenBank/DDBJ whole genome shotgun (WGS) entry which is preliminary data.</text>
</comment>
<dbReference type="EMBL" id="JAOYOD010000001">
    <property type="protein sequence ID" value="MCV9388228.1"/>
    <property type="molecule type" value="Genomic_DNA"/>
</dbReference>
<gene>
    <name evidence="6" type="primary">ric</name>
    <name evidence="6" type="ORF">N7U62_16215</name>
</gene>
<dbReference type="InterPro" id="IPR019903">
    <property type="entry name" value="RIC_family"/>
</dbReference>
<dbReference type="PANTHER" id="PTHR36438">
    <property type="entry name" value="IRON-SULFUR CLUSTER REPAIR PROTEIN YTFE"/>
    <property type="match status" value="1"/>
</dbReference>
<dbReference type="RefSeq" id="WP_264139064.1">
    <property type="nucleotide sequence ID" value="NZ_JAOYOD010000001.1"/>
</dbReference>
<feature type="domain" description="Hemerythrin-like" evidence="5">
    <location>
        <begin position="78"/>
        <end position="230"/>
    </location>
</feature>
<dbReference type="Pfam" id="PF04405">
    <property type="entry name" value="ScdA_N"/>
    <property type="match status" value="1"/>
</dbReference>
<dbReference type="Proteomes" id="UP001300692">
    <property type="component" value="Unassembled WGS sequence"/>
</dbReference>
<dbReference type="PANTHER" id="PTHR36438:SF1">
    <property type="entry name" value="IRON-SULFUR CLUSTER REPAIR PROTEIN YTFE"/>
    <property type="match status" value="1"/>
</dbReference>
<comment type="subcellular location">
    <subcellularLocation>
        <location evidence="1">Cytoplasm</location>
    </subcellularLocation>
</comment>
<keyword evidence="3" id="KW-0479">Metal-binding</keyword>
<dbReference type="Gene3D" id="1.20.120.520">
    <property type="entry name" value="nmb1532 protein domain like"/>
    <property type="match status" value="1"/>
</dbReference>
<keyword evidence="4" id="KW-0408">Iron</keyword>
<accession>A0ABT3CYE1</accession>
<keyword evidence="2" id="KW-0963">Cytoplasm</keyword>
<evidence type="ECO:0000313" key="6">
    <source>
        <dbReference type="EMBL" id="MCV9388228.1"/>
    </source>
</evidence>
<dbReference type="NCBIfam" id="TIGR03652">
    <property type="entry name" value="FeS_repair_RIC"/>
    <property type="match status" value="1"/>
</dbReference>
<reference evidence="6 7" key="1">
    <citation type="submission" date="2022-10" db="EMBL/GenBank/DDBJ databases">
        <title>Comparative genomics and taxonomic characterization of three novel marine species of genus Reichenbachiella exhibiting antioxidant and polysaccharide degradation activities.</title>
        <authorList>
            <person name="Muhammad N."/>
            <person name="Lee Y.-J."/>
            <person name="Ko J."/>
            <person name="Kim S.-G."/>
        </authorList>
    </citation>
    <scope>NUCLEOTIDE SEQUENCE [LARGE SCALE GENOMIC DNA]</scope>
    <source>
        <strain evidence="6 7">ABR2-5</strain>
    </source>
</reference>
<proteinExistence type="predicted"/>
<evidence type="ECO:0000256" key="2">
    <source>
        <dbReference type="ARBA" id="ARBA00022490"/>
    </source>
</evidence>